<evidence type="ECO:0000313" key="3">
    <source>
        <dbReference type="Proteomes" id="UP001303046"/>
    </source>
</evidence>
<gene>
    <name evidence="2" type="primary">Necator_chrIV.g16170</name>
    <name evidence="2" type="ORF">RB195_002874</name>
</gene>
<proteinExistence type="predicted"/>
<evidence type="ECO:0000313" key="2">
    <source>
        <dbReference type="EMBL" id="KAK6751163.1"/>
    </source>
</evidence>
<dbReference type="Proteomes" id="UP001303046">
    <property type="component" value="Unassembled WGS sequence"/>
</dbReference>
<organism evidence="2 3">
    <name type="scientific">Necator americanus</name>
    <name type="common">Human hookworm</name>
    <dbReference type="NCBI Taxonomy" id="51031"/>
    <lineage>
        <taxon>Eukaryota</taxon>
        <taxon>Metazoa</taxon>
        <taxon>Ecdysozoa</taxon>
        <taxon>Nematoda</taxon>
        <taxon>Chromadorea</taxon>
        <taxon>Rhabditida</taxon>
        <taxon>Rhabditina</taxon>
        <taxon>Rhabditomorpha</taxon>
        <taxon>Strongyloidea</taxon>
        <taxon>Ancylostomatidae</taxon>
        <taxon>Bunostominae</taxon>
        <taxon>Necator</taxon>
    </lineage>
</organism>
<dbReference type="EMBL" id="JAVFWL010000004">
    <property type="protein sequence ID" value="KAK6751163.1"/>
    <property type="molecule type" value="Genomic_DNA"/>
</dbReference>
<accession>A0ABR1DLX8</accession>
<comment type="caution">
    <text evidence="2">The sequence shown here is derived from an EMBL/GenBank/DDBJ whole genome shotgun (WGS) entry which is preliminary data.</text>
</comment>
<sequence>MFEISQAANPGKLREQWTTAESVSGGFRRSPGPTQPPPALFSSPSFSAHHAFVLELRLQLVVVFVVSRSPKEPAGRFANNRHGLGCTVYCIGSYMSYVRTVPGDNSTG</sequence>
<name>A0ABR1DLX8_NECAM</name>
<reference evidence="2 3" key="1">
    <citation type="submission" date="2023-08" db="EMBL/GenBank/DDBJ databases">
        <title>A Necator americanus chromosomal reference genome.</title>
        <authorList>
            <person name="Ilik V."/>
            <person name="Petrzelkova K.J."/>
            <person name="Pardy F."/>
            <person name="Fuh T."/>
            <person name="Niatou-Singa F.S."/>
            <person name="Gouil Q."/>
            <person name="Baker L."/>
            <person name="Ritchie M.E."/>
            <person name="Jex A.R."/>
            <person name="Gazzola D."/>
            <person name="Li H."/>
            <person name="Toshio Fujiwara R."/>
            <person name="Zhan B."/>
            <person name="Aroian R.V."/>
            <person name="Pafco B."/>
            <person name="Schwarz E.M."/>
        </authorList>
    </citation>
    <scope>NUCLEOTIDE SEQUENCE [LARGE SCALE GENOMIC DNA]</scope>
    <source>
        <strain evidence="2 3">Aroian</strain>
        <tissue evidence="2">Whole animal</tissue>
    </source>
</reference>
<protein>
    <submittedName>
        <fullName evidence="2">Uncharacterized protein</fullName>
    </submittedName>
</protein>
<keyword evidence="3" id="KW-1185">Reference proteome</keyword>
<feature type="region of interest" description="Disordered" evidence="1">
    <location>
        <begin position="1"/>
        <end position="42"/>
    </location>
</feature>
<evidence type="ECO:0000256" key="1">
    <source>
        <dbReference type="SAM" id="MobiDB-lite"/>
    </source>
</evidence>